<dbReference type="PANTHER" id="PTHR31001:SF87">
    <property type="entry name" value="COL-21"/>
    <property type="match status" value="1"/>
</dbReference>
<evidence type="ECO:0000256" key="3">
    <source>
        <dbReference type="ARBA" id="ARBA00023125"/>
    </source>
</evidence>
<comment type="caution">
    <text evidence="8">The sequence shown here is derived from an EMBL/GenBank/DDBJ whole genome shotgun (WGS) entry which is preliminary data.</text>
</comment>
<keyword evidence="2" id="KW-0805">Transcription regulation</keyword>
<dbReference type="PROSITE" id="PS50048">
    <property type="entry name" value="ZN2_CY6_FUNGAL_2"/>
    <property type="match status" value="1"/>
</dbReference>
<dbReference type="Proteomes" id="UP001610335">
    <property type="component" value="Unassembled WGS sequence"/>
</dbReference>
<reference evidence="8 9" key="1">
    <citation type="submission" date="2024-07" db="EMBL/GenBank/DDBJ databases">
        <title>Section-level genome sequencing and comparative genomics of Aspergillus sections Usti and Cavernicolus.</title>
        <authorList>
            <consortium name="Lawrence Berkeley National Laboratory"/>
            <person name="Nybo J.L."/>
            <person name="Vesth T.C."/>
            <person name="Theobald S."/>
            <person name="Frisvad J.C."/>
            <person name="Larsen T.O."/>
            <person name="Kjaerboelling I."/>
            <person name="Rothschild-Mancinelli K."/>
            <person name="Lyhne E.K."/>
            <person name="Kogle M.E."/>
            <person name="Barry K."/>
            <person name="Clum A."/>
            <person name="Na H."/>
            <person name="Ledsgaard L."/>
            <person name="Lin J."/>
            <person name="Lipzen A."/>
            <person name="Kuo A."/>
            <person name="Riley R."/>
            <person name="Mondo S."/>
            <person name="LaButti K."/>
            <person name="Haridas S."/>
            <person name="Pangalinan J."/>
            <person name="Salamov A.A."/>
            <person name="Simmons B.A."/>
            <person name="Magnuson J.K."/>
            <person name="Chen J."/>
            <person name="Drula E."/>
            <person name="Henrissat B."/>
            <person name="Wiebenga A."/>
            <person name="Lubbers R.J."/>
            <person name="Gomes A.C."/>
            <person name="Makela M.R."/>
            <person name="Stajich J."/>
            <person name="Grigoriev I.V."/>
            <person name="Mortensen U.H."/>
            <person name="De vries R.P."/>
            <person name="Baker S.E."/>
            <person name="Andersen M.R."/>
        </authorList>
    </citation>
    <scope>NUCLEOTIDE SEQUENCE [LARGE SCALE GENOMIC DNA]</scope>
    <source>
        <strain evidence="8 9">CBS 600.67</strain>
    </source>
</reference>
<evidence type="ECO:0000256" key="5">
    <source>
        <dbReference type="ARBA" id="ARBA00023242"/>
    </source>
</evidence>
<feature type="compositionally biased region" description="Polar residues" evidence="6">
    <location>
        <begin position="53"/>
        <end position="65"/>
    </location>
</feature>
<keyword evidence="4" id="KW-0804">Transcription</keyword>
<dbReference type="Gene3D" id="4.10.240.10">
    <property type="entry name" value="Zn(2)-C6 fungal-type DNA-binding domain"/>
    <property type="match status" value="1"/>
</dbReference>
<evidence type="ECO:0000313" key="9">
    <source>
        <dbReference type="Proteomes" id="UP001610335"/>
    </source>
</evidence>
<evidence type="ECO:0000256" key="4">
    <source>
        <dbReference type="ARBA" id="ARBA00023163"/>
    </source>
</evidence>
<evidence type="ECO:0000259" key="7">
    <source>
        <dbReference type="PROSITE" id="PS50048"/>
    </source>
</evidence>
<sequence length="166" mass="19022">MQRVGRKRQVTTCVPCQTRKQKCNRQYPCSHCTWRRRPEDCVYKPTPVAVSSWARSSADETQSQPAEDARALRQQVGVQEMDRPSMAPYEVDGRSNHQHSALAKTFGYFEDSNSNTMALSRNCDLNEGAADISFKGESGDIYKTINQDLERMPHRHVLEFLVQHFV</sequence>
<dbReference type="SUPFAM" id="SSF57701">
    <property type="entry name" value="Zn2/Cys6 DNA-binding domain"/>
    <property type="match status" value="1"/>
</dbReference>
<evidence type="ECO:0000313" key="8">
    <source>
        <dbReference type="EMBL" id="KAL2832479.1"/>
    </source>
</evidence>
<evidence type="ECO:0000256" key="1">
    <source>
        <dbReference type="ARBA" id="ARBA00004123"/>
    </source>
</evidence>
<dbReference type="InterPro" id="IPR036864">
    <property type="entry name" value="Zn2-C6_fun-type_DNA-bd_sf"/>
</dbReference>
<feature type="domain" description="Zn(2)-C6 fungal-type" evidence="7">
    <location>
        <begin position="12"/>
        <end position="43"/>
    </location>
</feature>
<dbReference type="Pfam" id="PF00172">
    <property type="entry name" value="Zn_clus"/>
    <property type="match status" value="1"/>
</dbReference>
<dbReference type="SMART" id="SM00066">
    <property type="entry name" value="GAL4"/>
    <property type="match status" value="1"/>
</dbReference>
<feature type="region of interest" description="Disordered" evidence="6">
    <location>
        <begin position="52"/>
        <end position="77"/>
    </location>
</feature>
<evidence type="ECO:0000256" key="2">
    <source>
        <dbReference type="ARBA" id="ARBA00023015"/>
    </source>
</evidence>
<keyword evidence="9" id="KW-1185">Reference proteome</keyword>
<keyword evidence="3" id="KW-0238">DNA-binding</keyword>
<keyword evidence="5" id="KW-0539">Nucleus</keyword>
<accession>A0ABR4IXI3</accession>
<comment type="subcellular location">
    <subcellularLocation>
        <location evidence="1">Nucleus</location>
    </subcellularLocation>
</comment>
<dbReference type="EMBL" id="JBFXLS010000006">
    <property type="protein sequence ID" value="KAL2832479.1"/>
    <property type="molecule type" value="Genomic_DNA"/>
</dbReference>
<dbReference type="InterPro" id="IPR050613">
    <property type="entry name" value="Sec_Metabolite_Reg"/>
</dbReference>
<dbReference type="PANTHER" id="PTHR31001">
    <property type="entry name" value="UNCHARACTERIZED TRANSCRIPTIONAL REGULATORY PROTEIN"/>
    <property type="match status" value="1"/>
</dbReference>
<evidence type="ECO:0000256" key="6">
    <source>
        <dbReference type="SAM" id="MobiDB-lite"/>
    </source>
</evidence>
<protein>
    <recommendedName>
        <fullName evidence="7">Zn(2)-C6 fungal-type domain-containing protein</fullName>
    </recommendedName>
</protein>
<organism evidence="8 9">
    <name type="scientific">Aspergillus cavernicola</name>
    <dbReference type="NCBI Taxonomy" id="176166"/>
    <lineage>
        <taxon>Eukaryota</taxon>
        <taxon>Fungi</taxon>
        <taxon>Dikarya</taxon>
        <taxon>Ascomycota</taxon>
        <taxon>Pezizomycotina</taxon>
        <taxon>Eurotiomycetes</taxon>
        <taxon>Eurotiomycetidae</taxon>
        <taxon>Eurotiales</taxon>
        <taxon>Aspergillaceae</taxon>
        <taxon>Aspergillus</taxon>
        <taxon>Aspergillus subgen. Nidulantes</taxon>
    </lineage>
</organism>
<dbReference type="InterPro" id="IPR001138">
    <property type="entry name" value="Zn2Cys6_DnaBD"/>
</dbReference>
<name>A0ABR4IXI3_9EURO</name>
<gene>
    <name evidence="8" type="ORF">BDW59DRAFT_105480</name>
</gene>
<proteinExistence type="predicted"/>